<sequence length="159" mass="18578">MKDAAPKEEAESGVDVYDVEMEVKLEEAEIKQEEAEVKDEPMSSVFEEPREDKVIREIDVYFTPRIESDTKLYLMQYPLRPYWRPYGLQERCEEVRVKPKQSRLEVDLVIEKDGENYDEDAKEHLKITKQTLTSSKTPLLPCYALGILRGNKLCSFDLL</sequence>
<evidence type="ECO:0000313" key="1">
    <source>
        <dbReference type="EMBL" id="JAG86188.1"/>
    </source>
</evidence>
<dbReference type="InterPro" id="IPR006886">
    <property type="entry name" value="RNA_pol_III_Rpc5"/>
</dbReference>
<accession>A0A0C9S5P3</accession>
<dbReference type="AlphaFoldDB" id="A0A0C9S5P3"/>
<dbReference type="GO" id="GO:0005666">
    <property type="term" value="C:RNA polymerase III complex"/>
    <property type="evidence" value="ECO:0007669"/>
    <property type="project" value="TreeGrafter"/>
</dbReference>
<dbReference type="Pfam" id="PF04801">
    <property type="entry name" value="RPC5"/>
    <property type="match status" value="1"/>
</dbReference>
<dbReference type="PANTHER" id="PTHR12069">
    <property type="entry name" value="DNA-DIRECTED RNA POLYMERASES III 80 KDA POLYPEPTIDE RNA POLYMERASE III SUBUNIT 5"/>
    <property type="match status" value="1"/>
</dbReference>
<organism evidence="1">
    <name type="scientific">Wollemia nobilis</name>
    <dbReference type="NCBI Taxonomy" id="56998"/>
    <lineage>
        <taxon>Eukaryota</taxon>
        <taxon>Viridiplantae</taxon>
        <taxon>Streptophyta</taxon>
        <taxon>Embryophyta</taxon>
        <taxon>Tracheophyta</taxon>
        <taxon>Spermatophyta</taxon>
        <taxon>Pinopsida</taxon>
        <taxon>Pinidae</taxon>
        <taxon>Conifers II</taxon>
        <taxon>Araucariales</taxon>
        <taxon>Araucariaceae</taxon>
        <taxon>Wollemia</taxon>
    </lineage>
</organism>
<dbReference type="EMBL" id="GCHU01018609">
    <property type="protein sequence ID" value="JAG86188.1"/>
    <property type="molecule type" value="Transcribed_RNA"/>
</dbReference>
<dbReference type="PANTHER" id="PTHR12069:SF0">
    <property type="entry name" value="DNA-DIRECTED RNA POLYMERASE III SUBUNIT RPC5"/>
    <property type="match status" value="1"/>
</dbReference>
<proteinExistence type="predicted"/>
<dbReference type="GO" id="GO:0042797">
    <property type="term" value="P:tRNA transcription by RNA polymerase III"/>
    <property type="evidence" value="ECO:0007669"/>
    <property type="project" value="TreeGrafter"/>
</dbReference>
<reference evidence="1" key="1">
    <citation type="submission" date="2015-02" db="EMBL/GenBank/DDBJ databases">
        <title>A transcriptome of Wollemia nobilis - a relic of Gondwana.</title>
        <authorList>
            <person name="Chia J.Y."/>
            <person name="Leong Y.S."/>
            <person name="Abdul Karim S."/>
            <person name="Wan Azmi N."/>
            <person name="Hercus R."/>
            <person name="Croft L."/>
        </authorList>
    </citation>
    <scope>NUCLEOTIDE SEQUENCE</scope>
    <source>
        <strain evidence="1">MaeBrown</strain>
        <tissue evidence="1">Leaf</tissue>
    </source>
</reference>
<name>A0A0C9S5P3_9CONI</name>
<protein>
    <submittedName>
        <fullName evidence="1">TSA: Wollemia nobilis Ref_Wollemi_Transcript_18732_873 transcribed RNA sequence</fullName>
    </submittedName>
</protein>